<feature type="domain" description="DUF11" evidence="3">
    <location>
        <begin position="485"/>
        <end position="606"/>
    </location>
</feature>
<evidence type="ECO:0000256" key="2">
    <source>
        <dbReference type="SAM" id="Phobius"/>
    </source>
</evidence>
<dbReference type="RefSeq" id="WP_322424358.1">
    <property type="nucleotide sequence ID" value="NZ_JAXQPW010000002.1"/>
</dbReference>
<dbReference type="InterPro" id="IPR047589">
    <property type="entry name" value="DUF11_rpt"/>
</dbReference>
<organism evidence="4 5">
    <name type="scientific">Nocardioides renjunii</name>
    <dbReference type="NCBI Taxonomy" id="3095075"/>
    <lineage>
        <taxon>Bacteria</taxon>
        <taxon>Bacillati</taxon>
        <taxon>Actinomycetota</taxon>
        <taxon>Actinomycetes</taxon>
        <taxon>Propionibacteriales</taxon>
        <taxon>Nocardioidaceae</taxon>
        <taxon>Nocardioides</taxon>
    </lineage>
</organism>
<evidence type="ECO:0000259" key="3">
    <source>
        <dbReference type="Pfam" id="PF01345"/>
    </source>
</evidence>
<feature type="domain" description="DUF11" evidence="3">
    <location>
        <begin position="230"/>
        <end position="351"/>
    </location>
</feature>
<dbReference type="Gene3D" id="2.60.40.10">
    <property type="entry name" value="Immunoglobulins"/>
    <property type="match status" value="5"/>
</dbReference>
<feature type="domain" description="DUF11" evidence="3">
    <location>
        <begin position="739"/>
        <end position="857"/>
    </location>
</feature>
<feature type="domain" description="DUF11" evidence="3">
    <location>
        <begin position="1117"/>
        <end position="1234"/>
    </location>
</feature>
<dbReference type="PANTHER" id="PTHR34819">
    <property type="entry name" value="LARGE CYSTEINE-RICH PERIPLASMIC PROTEIN OMCB"/>
    <property type="match status" value="1"/>
</dbReference>
<feature type="domain" description="DUF11" evidence="3">
    <location>
        <begin position="1614"/>
        <end position="1717"/>
    </location>
</feature>
<dbReference type="NCBIfam" id="TIGR01451">
    <property type="entry name" value="B_ant_repeat"/>
    <property type="match status" value="12"/>
</dbReference>
<reference evidence="4 5" key="1">
    <citation type="submission" date="2023-11" db="EMBL/GenBank/DDBJ databases">
        <title>Novel species in genus Nocardioides.</title>
        <authorList>
            <person name="Zhou H."/>
        </authorList>
    </citation>
    <scope>NUCLEOTIDE SEQUENCE [LARGE SCALE GENOMIC DNA]</scope>
    <source>
        <strain evidence="4 5">S-58</strain>
    </source>
</reference>
<dbReference type="InterPro" id="IPR051172">
    <property type="entry name" value="Chlamydia_OmcB"/>
</dbReference>
<name>A0ABU5KBD3_9ACTN</name>
<feature type="compositionally biased region" description="Low complexity" evidence="1">
    <location>
        <begin position="1101"/>
        <end position="1116"/>
    </location>
</feature>
<feature type="domain" description="DUF11" evidence="3">
    <location>
        <begin position="1242"/>
        <end position="1359"/>
    </location>
</feature>
<feature type="compositionally biased region" description="Low complexity" evidence="1">
    <location>
        <begin position="598"/>
        <end position="614"/>
    </location>
</feature>
<feature type="domain" description="DUF11" evidence="3">
    <location>
        <begin position="1368"/>
        <end position="1480"/>
    </location>
</feature>
<feature type="domain" description="DUF11" evidence="3">
    <location>
        <begin position="991"/>
        <end position="1109"/>
    </location>
</feature>
<feature type="region of interest" description="Disordered" evidence="1">
    <location>
        <begin position="1463"/>
        <end position="1483"/>
    </location>
</feature>
<feature type="region of interest" description="Disordered" evidence="1">
    <location>
        <begin position="1220"/>
        <end position="1240"/>
    </location>
</feature>
<feature type="domain" description="DUF11" evidence="3">
    <location>
        <begin position="85"/>
        <end position="222"/>
    </location>
</feature>
<evidence type="ECO:0000313" key="5">
    <source>
        <dbReference type="Proteomes" id="UP001291999"/>
    </source>
</evidence>
<keyword evidence="2" id="KW-0472">Membrane</keyword>
<dbReference type="EMBL" id="JAXQPW010000002">
    <property type="protein sequence ID" value="MDZ5662271.1"/>
    <property type="molecule type" value="Genomic_DNA"/>
</dbReference>
<dbReference type="InterPro" id="IPR001434">
    <property type="entry name" value="OmcB-like_DUF11"/>
</dbReference>
<feature type="region of interest" description="Disordered" evidence="1">
    <location>
        <begin position="593"/>
        <end position="614"/>
    </location>
</feature>
<feature type="region of interest" description="Disordered" evidence="1">
    <location>
        <begin position="1737"/>
        <end position="1768"/>
    </location>
</feature>
<dbReference type="PANTHER" id="PTHR34819:SF3">
    <property type="entry name" value="CELL SURFACE PROTEIN"/>
    <property type="match status" value="1"/>
</dbReference>
<gene>
    <name evidence="4" type="ORF">SFC79_10885</name>
</gene>
<keyword evidence="5" id="KW-1185">Reference proteome</keyword>
<keyword evidence="2" id="KW-1133">Transmembrane helix</keyword>
<feature type="domain" description="DUF11" evidence="3">
    <location>
        <begin position="866"/>
        <end position="983"/>
    </location>
</feature>
<feature type="compositionally biased region" description="Polar residues" evidence="1">
    <location>
        <begin position="835"/>
        <end position="859"/>
    </location>
</feature>
<dbReference type="Proteomes" id="UP001291999">
    <property type="component" value="Unassembled WGS sequence"/>
</dbReference>
<feature type="region of interest" description="Disordered" evidence="1">
    <location>
        <begin position="1096"/>
        <end position="1131"/>
    </location>
</feature>
<feature type="domain" description="DUF11" evidence="3">
    <location>
        <begin position="615"/>
        <end position="731"/>
    </location>
</feature>
<feature type="compositionally biased region" description="Polar residues" evidence="1">
    <location>
        <begin position="1463"/>
        <end position="1475"/>
    </location>
</feature>
<dbReference type="Pfam" id="PF01345">
    <property type="entry name" value="DUF11"/>
    <property type="match status" value="13"/>
</dbReference>
<accession>A0ABU5KBD3</accession>
<feature type="domain" description="DUF11" evidence="3">
    <location>
        <begin position="1488"/>
        <end position="1605"/>
    </location>
</feature>
<dbReference type="InterPro" id="IPR013783">
    <property type="entry name" value="Ig-like_fold"/>
</dbReference>
<keyword evidence="2" id="KW-0812">Transmembrane</keyword>
<feature type="transmembrane region" description="Helical" evidence="2">
    <location>
        <begin position="1778"/>
        <end position="1796"/>
    </location>
</feature>
<evidence type="ECO:0000313" key="4">
    <source>
        <dbReference type="EMBL" id="MDZ5662271.1"/>
    </source>
</evidence>
<evidence type="ECO:0000256" key="1">
    <source>
        <dbReference type="SAM" id="MobiDB-lite"/>
    </source>
</evidence>
<feature type="region of interest" description="Disordered" evidence="1">
    <location>
        <begin position="462"/>
        <end position="482"/>
    </location>
</feature>
<feature type="compositionally biased region" description="Low complexity" evidence="1">
    <location>
        <begin position="1227"/>
        <end position="1236"/>
    </location>
</feature>
<sequence length="1811" mass="178310">MPAAVTVTSAFHGTATPCAVSGQQVTCDLGDRTPGQRVVTIVGTLASSYAGATLANTVQVSATTPDPVPGNNTATATSPITRITDLEIVKTIDDPTPVAGQRITYTLSTYNNGPSDALDVDFIDQLPSGLTDVVVRRPTLEGQPATAECELRQPVNAGTVDNPAAATVFCSGPVFRSGLPARVIGYVDATIAPGFTGALTNSARISSETIDRDAENNEDSLTTQVGTSADLSVTKTIAPERPVPGADVTWTVTVANAGPSVARQVLLTDDVADAVTGLTATAAGRPGACTVAAGNAVTCDLGDLAASGTGSQAVVTLSGRLPADYTGALDNTATVTSPTDDPVPGNNSDTAESTVLAQADVSITKAVAPNPPVPGQDVTWTVTVANAGPSVARDVVVADDVDDAITGLTATTGATPNPCTVAAGNVVTCELGAVAPGSVVVTLTGGVPAGFTGSLGNTATVASPTDTTPGNNSASVSTGTAPSADVSVTKSLAPAAPVPGEEVAYTVVVTNNGPSVARGVVVRDDVADALTGLTATTGAPSNPCTVVTGNEVTCELGDLPATGPGATVTITIRGDLPAGFTGDLDNTAAVTALTPDGDPANNTDTANGTAAPTADVSVTKSLTPAAPVPGEDVTWTVVIANNGPSVARDVVLTDDVPVAVTGVTASSQVPDACTVSGNEVSCDLGDLPPSSTTVTLTGRLDADFTGTLANTVTVASATPDADTDNNTATATGTAAARADVGITKTVSPANPVPGAEVTWTLLVTNTGPSVARDVVVRDDVDDRITGLTAGTGSSPNPCTIAAGNDVTCDLGDLLPSTSPVVVTLTGQVPAGFTGPLSNTATVASPTDDTPGNNSSTADPTTAPGADLEIVKTVSPAAPVPGRDVTWTVTVTNRGPSVARDVVVTDDVVAELTGVTASSPCSVGTGNRVSCDLGDLDVGGAASTTTVTITGRVPAAFTGDLDNTAEVSSATPDDDLSNNSDTAEATVAPEADVSVTKQVAPASPVPGRDVTWTVVATNAGPSVARGVVLTDDVPDQLTGVTATTGAPATCSVAAGNEVTCDLGVLAPATGVTVTITGRVPAGFTGALANTAVVDAGTPDPVPSNNSATASSGTAPSADVSVTKTATPADPVPGRDTTWTVVVANAGPSVARTVVLTDDVPDELTGVSATTGTTTCTVDPGNEVTCQLGDLAPGEDVTVSITGGVPAGFTGELENTAVVEADTPDPVPANNTATATGDADARADVSVTKTATPADPVPGQDTTWTVVVANAGPSLARAVVLTDDVPDELTDVTATTSATATCEVDPGNEVTCELGDLAPGDDVTVTITGRLPSDYTGDLANTAVVDAGTADPDPDNNSSTARGTARPRADVSITKTLDGGPPVPGRTVTWTVTVANAGASTARDVVVTDPVPDAVTGVTAGAPCTVAAGLVTCELGDVPAGSTETLTVSGTLAESFTGRLRNTATVASPTDTTPGDNTATAAADSAPSADVSITKTVSPATPVAGEQLTFTLVVRNDGPSAARDVVVSDRLDEVLGEAAATATDGGTCRIEGPEVTCTLPTLGTGRSATVTVTATVDPAHTGAVSNTASVTAATPDPDGTDNSATVTATVGTGTGLTIEKSASSRTVDAGERVTYTITVGNRGPSAAPDVRVVDELDEDLTVVSARITAGEGEVTTTARRLTAVFPTLRPRTEGVVRLVARIDADASGRVPNTAVATTSATGGGTVEVQDQAVVEVLADEGGGGDDGDTGGSDGGDGGDEVADDTGGGGLLPDTGLPAGVVPLTALSLLLLALGLWLVRRSRVDGGRGPSSRG</sequence>
<proteinExistence type="predicted"/>
<comment type="caution">
    <text evidence="4">The sequence shown here is derived from an EMBL/GenBank/DDBJ whole genome shotgun (WGS) entry which is preliminary data.</text>
</comment>
<protein>
    <recommendedName>
        <fullName evidence="3">DUF11 domain-containing protein</fullName>
    </recommendedName>
</protein>
<feature type="region of interest" description="Disordered" evidence="1">
    <location>
        <begin position="1343"/>
        <end position="1382"/>
    </location>
</feature>
<feature type="region of interest" description="Disordered" evidence="1">
    <location>
        <begin position="832"/>
        <end position="863"/>
    </location>
</feature>
<feature type="domain" description="DUF11" evidence="3">
    <location>
        <begin position="360"/>
        <end position="477"/>
    </location>
</feature>